<evidence type="ECO:0000313" key="3">
    <source>
        <dbReference type="Ensembl" id="ENSNNAP00000004879.1"/>
    </source>
</evidence>
<sequence length="100" mass="11709">QDSYQTACFSLGKRPPRRFVWIFPTTVLCGYGFFANMRPSEPFLTPYLLGPDKNLTETQVFNEIYPVWTYSYLVLLFPVFLATDYLRYKPVILLQGLSYC</sequence>
<dbReference type="PANTHER" id="PTHR10686:SF19">
    <property type="entry name" value="THIAMINE TRANSPORTER 1"/>
    <property type="match status" value="1"/>
</dbReference>
<comment type="similarity">
    <text evidence="1">Belongs to the reduced folate carrier (RFC) transporter (TC 2.A.48) family.</text>
</comment>
<evidence type="ECO:0000256" key="1">
    <source>
        <dbReference type="ARBA" id="ARBA00005773"/>
    </source>
</evidence>
<dbReference type="GO" id="GO:0015234">
    <property type="term" value="F:thiamine transmembrane transporter activity"/>
    <property type="evidence" value="ECO:0007669"/>
    <property type="project" value="TreeGrafter"/>
</dbReference>
<evidence type="ECO:0000256" key="2">
    <source>
        <dbReference type="SAM" id="Phobius"/>
    </source>
</evidence>
<organism evidence="3 4">
    <name type="scientific">Naja naja</name>
    <name type="common">Indian cobra</name>
    <dbReference type="NCBI Taxonomy" id="35670"/>
    <lineage>
        <taxon>Eukaryota</taxon>
        <taxon>Metazoa</taxon>
        <taxon>Chordata</taxon>
        <taxon>Craniata</taxon>
        <taxon>Vertebrata</taxon>
        <taxon>Euteleostomi</taxon>
        <taxon>Lepidosauria</taxon>
        <taxon>Squamata</taxon>
        <taxon>Bifurcata</taxon>
        <taxon>Unidentata</taxon>
        <taxon>Episquamata</taxon>
        <taxon>Toxicofera</taxon>
        <taxon>Serpentes</taxon>
        <taxon>Colubroidea</taxon>
        <taxon>Elapidae</taxon>
        <taxon>Elapinae</taxon>
        <taxon>Naja</taxon>
    </lineage>
</organism>
<accession>A0A8C6VFX6</accession>
<dbReference type="Ensembl" id="ENSNNAT00000005100.1">
    <property type="protein sequence ID" value="ENSNNAP00000004879.1"/>
    <property type="gene ID" value="ENSNNAG00000003157.1"/>
</dbReference>
<keyword evidence="2" id="KW-0472">Membrane</keyword>
<reference evidence="3" key="1">
    <citation type="submission" date="2025-08" db="UniProtKB">
        <authorList>
            <consortium name="Ensembl"/>
        </authorList>
    </citation>
    <scope>IDENTIFICATION</scope>
</reference>
<feature type="transmembrane region" description="Helical" evidence="2">
    <location>
        <begin position="67"/>
        <end position="86"/>
    </location>
</feature>
<dbReference type="Proteomes" id="UP000694559">
    <property type="component" value="Unplaced"/>
</dbReference>
<dbReference type="AlphaFoldDB" id="A0A8C6VFX6"/>
<keyword evidence="4" id="KW-1185">Reference proteome</keyword>
<protein>
    <submittedName>
        <fullName evidence="3">Solute carrier family 19 member 2</fullName>
    </submittedName>
</protein>
<dbReference type="GO" id="GO:0005886">
    <property type="term" value="C:plasma membrane"/>
    <property type="evidence" value="ECO:0007669"/>
    <property type="project" value="TreeGrafter"/>
</dbReference>
<dbReference type="Pfam" id="PF01770">
    <property type="entry name" value="Folate_carrier"/>
    <property type="match status" value="1"/>
</dbReference>
<keyword evidence="2" id="KW-1133">Transmembrane helix</keyword>
<dbReference type="InterPro" id="IPR002666">
    <property type="entry name" value="Folate_carrier"/>
</dbReference>
<dbReference type="PANTHER" id="PTHR10686">
    <property type="entry name" value="FOLATE TRANSPORTER"/>
    <property type="match status" value="1"/>
</dbReference>
<keyword evidence="2" id="KW-0812">Transmembrane</keyword>
<reference evidence="3" key="2">
    <citation type="submission" date="2025-09" db="UniProtKB">
        <authorList>
            <consortium name="Ensembl"/>
        </authorList>
    </citation>
    <scope>IDENTIFICATION</scope>
</reference>
<gene>
    <name evidence="3" type="primary">SLC19A2</name>
</gene>
<dbReference type="OrthoDB" id="18814at2759"/>
<feature type="transmembrane region" description="Helical" evidence="2">
    <location>
        <begin position="19"/>
        <end position="37"/>
    </location>
</feature>
<dbReference type="GeneTree" id="ENSGT00950000183022"/>
<name>A0A8C6VFX6_NAJNA</name>
<evidence type="ECO:0000313" key="4">
    <source>
        <dbReference type="Proteomes" id="UP000694559"/>
    </source>
</evidence>
<proteinExistence type="inferred from homology"/>